<dbReference type="PRINTS" id="PR00153">
    <property type="entry name" value="CSAPPISMRASE"/>
</dbReference>
<keyword evidence="1" id="KW-0697">Rotamase</keyword>
<dbReference type="InterPro" id="IPR029000">
    <property type="entry name" value="Cyclophilin-like_dom_sf"/>
</dbReference>
<comment type="similarity">
    <text evidence="1">Belongs to the cyclophilin-type PPIase family.</text>
</comment>
<dbReference type="Proteomes" id="UP000600547">
    <property type="component" value="Unassembled WGS sequence"/>
</dbReference>
<evidence type="ECO:0000256" key="2">
    <source>
        <dbReference type="SAM" id="MobiDB-lite"/>
    </source>
</evidence>
<dbReference type="PANTHER" id="PTHR45625:SF16">
    <property type="entry name" value="PEPTIDYL-PROLYL CIS-TRANS ISOMERASE"/>
    <property type="match status" value="1"/>
</dbReference>
<gene>
    <name evidence="4" type="ORF">GCM10008956_25570</name>
</gene>
<dbReference type="GO" id="GO:0003755">
    <property type="term" value="F:peptidyl-prolyl cis-trans isomerase activity"/>
    <property type="evidence" value="ECO:0007669"/>
    <property type="project" value="UniProtKB-UniRule"/>
</dbReference>
<organism evidence="4 5">
    <name type="scientific">Deinococcus arenae</name>
    <dbReference type="NCBI Taxonomy" id="1452751"/>
    <lineage>
        <taxon>Bacteria</taxon>
        <taxon>Thermotogati</taxon>
        <taxon>Deinococcota</taxon>
        <taxon>Deinococci</taxon>
        <taxon>Deinococcales</taxon>
        <taxon>Deinococcaceae</taxon>
        <taxon>Deinococcus</taxon>
    </lineage>
</organism>
<protein>
    <recommendedName>
        <fullName evidence="1">Peptidyl-prolyl cis-trans isomerase</fullName>
        <shortName evidence="1">PPIase</shortName>
        <ecNumber evidence="1">5.2.1.8</ecNumber>
    </recommendedName>
</protein>
<dbReference type="InterPro" id="IPR002130">
    <property type="entry name" value="Cyclophilin-type_PPIase_dom"/>
</dbReference>
<dbReference type="Pfam" id="PF00160">
    <property type="entry name" value="Pro_isomerase"/>
    <property type="match status" value="1"/>
</dbReference>
<comment type="function">
    <text evidence="1">PPIases accelerate the folding of proteins. It catalyzes the cis-trans isomerization of proline imidic peptide bonds in oligopeptides.</text>
</comment>
<dbReference type="AlphaFoldDB" id="A0A8H9L9I1"/>
<sequence>MKHAALILTALLALTACQKKDDATTTDTKTDTAATDTTTPTTETPATETPATDTKTDAAAVTTPGPLPAGYTEVPFLTKEPKREFTSEPDMALTDGKDYYALIDTSKGQILADLYEQETPVTVNNFVFLARNHYFDGIRFHRVIDGFMAQTGDPKSVDEAKKAEWGTGGPGYQFADEFRQKLTFNSGGILAMANSGPATNGSQFFITFEPTDFLNGKHTIFGKVVTGDDLLPKLTRTMDQNNAEVAGAVADQILTVRILTKG</sequence>
<dbReference type="EC" id="5.2.1.8" evidence="1"/>
<feature type="domain" description="PPIase cyclophilin-type" evidence="3">
    <location>
        <begin position="108"/>
        <end position="262"/>
    </location>
</feature>
<dbReference type="InterPro" id="IPR044666">
    <property type="entry name" value="Cyclophilin_A-like"/>
</dbReference>
<keyword evidence="5" id="KW-1185">Reference proteome</keyword>
<proteinExistence type="inferred from homology"/>
<dbReference type="CDD" id="cd00317">
    <property type="entry name" value="cyclophilin"/>
    <property type="match status" value="1"/>
</dbReference>
<keyword evidence="1" id="KW-0413">Isomerase</keyword>
<dbReference type="SUPFAM" id="SSF50891">
    <property type="entry name" value="Cyclophilin-like"/>
    <property type="match status" value="1"/>
</dbReference>
<evidence type="ECO:0000259" key="3">
    <source>
        <dbReference type="PROSITE" id="PS50072"/>
    </source>
</evidence>
<comment type="catalytic activity">
    <reaction evidence="1">
        <text>[protein]-peptidylproline (omega=180) = [protein]-peptidylproline (omega=0)</text>
        <dbReference type="Rhea" id="RHEA:16237"/>
        <dbReference type="Rhea" id="RHEA-COMP:10747"/>
        <dbReference type="Rhea" id="RHEA-COMP:10748"/>
        <dbReference type="ChEBI" id="CHEBI:83833"/>
        <dbReference type="ChEBI" id="CHEBI:83834"/>
        <dbReference type="EC" id="5.2.1.8"/>
    </reaction>
</comment>
<evidence type="ECO:0000313" key="5">
    <source>
        <dbReference type="Proteomes" id="UP000600547"/>
    </source>
</evidence>
<feature type="compositionally biased region" description="Low complexity" evidence="2">
    <location>
        <begin position="25"/>
        <end position="64"/>
    </location>
</feature>
<evidence type="ECO:0000256" key="1">
    <source>
        <dbReference type="RuleBase" id="RU363019"/>
    </source>
</evidence>
<dbReference type="PROSITE" id="PS50072">
    <property type="entry name" value="CSA_PPIASE_2"/>
    <property type="match status" value="1"/>
</dbReference>
<feature type="region of interest" description="Disordered" evidence="2">
    <location>
        <begin position="21"/>
        <end position="73"/>
    </location>
</feature>
<dbReference type="PROSITE" id="PS51257">
    <property type="entry name" value="PROKAR_LIPOPROTEIN"/>
    <property type="match status" value="1"/>
</dbReference>
<reference evidence="5" key="1">
    <citation type="journal article" date="2019" name="Int. J. Syst. Evol. Microbiol.">
        <title>The Global Catalogue of Microorganisms (GCM) 10K type strain sequencing project: providing services to taxonomists for standard genome sequencing and annotation.</title>
        <authorList>
            <consortium name="The Broad Institute Genomics Platform"/>
            <consortium name="The Broad Institute Genome Sequencing Center for Infectious Disease"/>
            <person name="Wu L."/>
            <person name="Ma J."/>
        </authorList>
    </citation>
    <scope>NUCLEOTIDE SEQUENCE [LARGE SCALE GENOMIC DNA]</scope>
    <source>
        <strain evidence="5">JCM 31047</strain>
    </source>
</reference>
<comment type="caution">
    <text evidence="4">The sequence shown here is derived from an EMBL/GenBank/DDBJ whole genome shotgun (WGS) entry which is preliminary data.</text>
</comment>
<name>A0A8H9L9I1_9DEIO</name>
<dbReference type="RefSeq" id="WP_110827957.1">
    <property type="nucleotide sequence ID" value="NZ_BMQG01000008.1"/>
</dbReference>
<accession>A0A8H9L9I1</accession>
<dbReference type="Gene3D" id="2.40.100.10">
    <property type="entry name" value="Cyclophilin-like"/>
    <property type="match status" value="1"/>
</dbReference>
<dbReference type="PANTHER" id="PTHR45625">
    <property type="entry name" value="PEPTIDYL-PROLYL CIS-TRANS ISOMERASE-RELATED"/>
    <property type="match status" value="1"/>
</dbReference>
<evidence type="ECO:0000313" key="4">
    <source>
        <dbReference type="EMBL" id="GGM48281.1"/>
    </source>
</evidence>
<dbReference type="EMBL" id="BMQG01000008">
    <property type="protein sequence ID" value="GGM48281.1"/>
    <property type="molecule type" value="Genomic_DNA"/>
</dbReference>